<dbReference type="EMBL" id="GGFL01015814">
    <property type="protein sequence ID" value="MBW79992.1"/>
    <property type="molecule type" value="Transcribed_RNA"/>
</dbReference>
<proteinExistence type="predicted"/>
<name>A0A2M4DR38_ANODA</name>
<accession>A0A2M4DR38</accession>
<organism evidence="1">
    <name type="scientific">Anopheles darlingi</name>
    <name type="common">Mosquito</name>
    <dbReference type="NCBI Taxonomy" id="43151"/>
    <lineage>
        <taxon>Eukaryota</taxon>
        <taxon>Metazoa</taxon>
        <taxon>Ecdysozoa</taxon>
        <taxon>Arthropoda</taxon>
        <taxon>Hexapoda</taxon>
        <taxon>Insecta</taxon>
        <taxon>Pterygota</taxon>
        <taxon>Neoptera</taxon>
        <taxon>Endopterygota</taxon>
        <taxon>Diptera</taxon>
        <taxon>Nematocera</taxon>
        <taxon>Culicoidea</taxon>
        <taxon>Culicidae</taxon>
        <taxon>Anophelinae</taxon>
        <taxon>Anopheles</taxon>
    </lineage>
</organism>
<sequence>MLCSFVWRRKTVAQIRGLFFRLVPAVICFLAPSSRFSAAIICVARVSHRARSFCFIPFTCSARRCSSEGSSFAASSSLFFSRGPFSSRLEMEMRARTLAR</sequence>
<evidence type="ECO:0000313" key="1">
    <source>
        <dbReference type="EMBL" id="MBW79992.1"/>
    </source>
</evidence>
<dbReference type="AlphaFoldDB" id="A0A2M4DR38"/>
<protein>
    <submittedName>
        <fullName evidence="1">Putative secreted protein</fullName>
    </submittedName>
</protein>
<reference evidence="1" key="1">
    <citation type="submission" date="2018-01" db="EMBL/GenBank/DDBJ databases">
        <title>An insight into the sialome of Amazonian anophelines.</title>
        <authorList>
            <person name="Ribeiro J.M."/>
            <person name="Scarpassa V."/>
            <person name="Calvo E."/>
        </authorList>
    </citation>
    <scope>NUCLEOTIDE SEQUENCE</scope>
</reference>